<protein>
    <submittedName>
        <fullName evidence="1">Uncharacterized protein</fullName>
    </submittedName>
</protein>
<sequence length="139" mass="16327">MLKKQIKYLFLLIGILSIGYNTTFIPVVDSSSHSHAVLENVTTKNLNTDVLDNTLKVRTSLPIIDNNKHKIHATDNEGEEDELISFKKEVQLSTFFNILCYTQASNYFSDYIKNRFLFFKRFKGFYSYKKHIIFQVFRI</sequence>
<keyword evidence="2" id="KW-1185">Reference proteome</keyword>
<dbReference type="Proteomes" id="UP000830454">
    <property type="component" value="Chromosome"/>
</dbReference>
<organism evidence="1 2">
    <name type="scientific">Flavobacterium sediminilitoris</name>
    <dbReference type="NCBI Taxonomy" id="2024526"/>
    <lineage>
        <taxon>Bacteria</taxon>
        <taxon>Pseudomonadati</taxon>
        <taxon>Bacteroidota</taxon>
        <taxon>Flavobacteriia</taxon>
        <taxon>Flavobacteriales</taxon>
        <taxon>Flavobacteriaceae</taxon>
        <taxon>Flavobacterium</taxon>
    </lineage>
</organism>
<dbReference type="EMBL" id="CP090145">
    <property type="protein sequence ID" value="UOX33326.1"/>
    <property type="molecule type" value="Genomic_DNA"/>
</dbReference>
<reference evidence="1" key="1">
    <citation type="submission" date="2021-12" db="EMBL/GenBank/DDBJ databases">
        <authorList>
            <person name="Cha I.-T."/>
            <person name="Lee K.-E."/>
            <person name="Park S.-J."/>
        </authorList>
    </citation>
    <scope>NUCLEOTIDE SEQUENCE</scope>
    <source>
        <strain evidence="1">YSM-43</strain>
    </source>
</reference>
<evidence type="ECO:0000313" key="2">
    <source>
        <dbReference type="Proteomes" id="UP000830454"/>
    </source>
</evidence>
<reference evidence="1" key="2">
    <citation type="submission" date="2022-04" db="EMBL/GenBank/DDBJ databases">
        <title>Complete Genome Sequence of Flavobacterium sediminilitoris YSM-43, Isolated from a Tidal Sediment.</title>
        <authorList>
            <person name="Lee P.A."/>
        </authorList>
    </citation>
    <scope>NUCLEOTIDE SEQUENCE</scope>
    <source>
        <strain evidence="1">YSM-43</strain>
    </source>
</reference>
<name>A0ABY4HKF5_9FLAO</name>
<gene>
    <name evidence="1" type="ORF">LXD69_14950</name>
</gene>
<proteinExistence type="predicted"/>
<evidence type="ECO:0000313" key="1">
    <source>
        <dbReference type="EMBL" id="UOX33326.1"/>
    </source>
</evidence>
<accession>A0ABY4HKF5</accession>
<dbReference type="RefSeq" id="WP_246915967.1">
    <property type="nucleotide sequence ID" value="NZ_CP090145.1"/>
</dbReference>